<gene>
    <name evidence="2" type="ORF">ACFOMD_11260</name>
</gene>
<proteinExistence type="predicted"/>
<dbReference type="EMBL" id="JBHRXV010000010">
    <property type="protein sequence ID" value="MFC3713154.1"/>
    <property type="molecule type" value="Genomic_DNA"/>
</dbReference>
<reference evidence="3" key="1">
    <citation type="journal article" date="2019" name="Int. J. Syst. Evol. Microbiol.">
        <title>The Global Catalogue of Microorganisms (GCM) 10K type strain sequencing project: providing services to taxonomists for standard genome sequencing and annotation.</title>
        <authorList>
            <consortium name="The Broad Institute Genomics Platform"/>
            <consortium name="The Broad Institute Genome Sequencing Center for Infectious Disease"/>
            <person name="Wu L."/>
            <person name="Ma J."/>
        </authorList>
    </citation>
    <scope>NUCLEOTIDE SEQUENCE [LARGE SCALE GENOMIC DNA]</scope>
    <source>
        <strain evidence="3">KCTC 42644</strain>
    </source>
</reference>
<organism evidence="2 3">
    <name type="scientific">Sphingoaurantiacus capsulatus</name>
    <dbReference type="NCBI Taxonomy" id="1771310"/>
    <lineage>
        <taxon>Bacteria</taxon>
        <taxon>Pseudomonadati</taxon>
        <taxon>Pseudomonadota</taxon>
        <taxon>Alphaproteobacteria</taxon>
        <taxon>Sphingomonadales</taxon>
        <taxon>Sphingosinicellaceae</taxon>
        <taxon>Sphingoaurantiacus</taxon>
    </lineage>
</organism>
<evidence type="ECO:0000313" key="2">
    <source>
        <dbReference type="EMBL" id="MFC3713154.1"/>
    </source>
</evidence>
<dbReference type="Proteomes" id="UP001595615">
    <property type="component" value="Unassembled WGS sequence"/>
</dbReference>
<feature type="signal peptide" evidence="1">
    <location>
        <begin position="1"/>
        <end position="21"/>
    </location>
</feature>
<sequence>MSKIIPGAVALMALVAAPAAAQIVLGNSVTVIDRVSGQPKPATQAFRGDGVVYVLTYRNTSDQRIINYTINHGVAPTAEFIGEETGAPLYSTDGTNFAPLEQLVARNRDGSTRAAVRGDVKHMRWKIPGIIEPGAAGEVRYKARLR</sequence>
<keyword evidence="3" id="KW-1185">Reference proteome</keyword>
<evidence type="ECO:0000313" key="3">
    <source>
        <dbReference type="Proteomes" id="UP001595615"/>
    </source>
</evidence>
<name>A0ABV7XD06_9SPHN</name>
<dbReference type="RefSeq" id="WP_380861367.1">
    <property type="nucleotide sequence ID" value="NZ_JBHRXV010000010.1"/>
</dbReference>
<evidence type="ECO:0000256" key="1">
    <source>
        <dbReference type="SAM" id="SignalP"/>
    </source>
</evidence>
<protein>
    <recommendedName>
        <fullName evidence="4">DUF11 domain-containing protein</fullName>
    </recommendedName>
</protein>
<evidence type="ECO:0008006" key="4">
    <source>
        <dbReference type="Google" id="ProtNLM"/>
    </source>
</evidence>
<keyword evidence="1" id="KW-0732">Signal</keyword>
<comment type="caution">
    <text evidence="2">The sequence shown here is derived from an EMBL/GenBank/DDBJ whole genome shotgun (WGS) entry which is preliminary data.</text>
</comment>
<feature type="chain" id="PRO_5045337439" description="DUF11 domain-containing protein" evidence="1">
    <location>
        <begin position="22"/>
        <end position="146"/>
    </location>
</feature>
<accession>A0ABV7XD06</accession>